<dbReference type="AlphaFoldDB" id="M7BW16"/>
<feature type="compositionally biased region" description="Basic and acidic residues" evidence="1">
    <location>
        <begin position="88"/>
        <end position="107"/>
    </location>
</feature>
<feature type="compositionally biased region" description="Polar residues" evidence="1">
    <location>
        <begin position="134"/>
        <end position="143"/>
    </location>
</feature>
<dbReference type="EMBL" id="KB492738">
    <property type="protein sequence ID" value="EMP41389.1"/>
    <property type="molecule type" value="Genomic_DNA"/>
</dbReference>
<evidence type="ECO:0000313" key="3">
    <source>
        <dbReference type="Proteomes" id="UP000031443"/>
    </source>
</evidence>
<reference evidence="3" key="1">
    <citation type="journal article" date="2013" name="Nat. Genet.">
        <title>The draft genomes of soft-shell turtle and green sea turtle yield insights into the development and evolution of the turtle-specific body plan.</title>
        <authorList>
            <person name="Wang Z."/>
            <person name="Pascual-Anaya J."/>
            <person name="Zadissa A."/>
            <person name="Li W."/>
            <person name="Niimura Y."/>
            <person name="Huang Z."/>
            <person name="Li C."/>
            <person name="White S."/>
            <person name="Xiong Z."/>
            <person name="Fang D."/>
            <person name="Wang B."/>
            <person name="Ming Y."/>
            <person name="Chen Y."/>
            <person name="Zheng Y."/>
            <person name="Kuraku S."/>
            <person name="Pignatelli M."/>
            <person name="Herrero J."/>
            <person name="Beal K."/>
            <person name="Nozawa M."/>
            <person name="Li Q."/>
            <person name="Wang J."/>
            <person name="Zhang H."/>
            <person name="Yu L."/>
            <person name="Shigenobu S."/>
            <person name="Wang J."/>
            <person name="Liu J."/>
            <person name="Flicek P."/>
            <person name="Searle S."/>
            <person name="Wang J."/>
            <person name="Kuratani S."/>
            <person name="Yin Y."/>
            <person name="Aken B."/>
            <person name="Zhang G."/>
            <person name="Irie N."/>
        </authorList>
    </citation>
    <scope>NUCLEOTIDE SEQUENCE [LARGE SCALE GENOMIC DNA]</scope>
</reference>
<organism evidence="2 3">
    <name type="scientific">Chelonia mydas</name>
    <name type="common">Green sea-turtle</name>
    <name type="synonym">Chelonia agassizi</name>
    <dbReference type="NCBI Taxonomy" id="8469"/>
    <lineage>
        <taxon>Eukaryota</taxon>
        <taxon>Metazoa</taxon>
        <taxon>Chordata</taxon>
        <taxon>Craniata</taxon>
        <taxon>Vertebrata</taxon>
        <taxon>Euteleostomi</taxon>
        <taxon>Archelosauria</taxon>
        <taxon>Testudinata</taxon>
        <taxon>Testudines</taxon>
        <taxon>Cryptodira</taxon>
        <taxon>Durocryptodira</taxon>
        <taxon>Americhelydia</taxon>
        <taxon>Chelonioidea</taxon>
        <taxon>Cheloniidae</taxon>
        <taxon>Chelonia</taxon>
    </lineage>
</organism>
<evidence type="ECO:0000313" key="2">
    <source>
        <dbReference type="EMBL" id="EMP41389.1"/>
    </source>
</evidence>
<sequence>MSRLRGGGACGSALGERRTFAVTGFPGGLQRAVPGRRSLQLNPGKEVVTSRRAGTLGVLPGNRGELRAHRPFTPTGEERSDGLSPSPEEGHCNPVQKERVEHRKVHEAQLIVQLEEDDRSKEQIPDPNGAIAGSGSSWRESQASLRLLSPTRRGSSRLGSPSGDRRRTGLELSPREQEDCERQREPEKELQKQQQHELAVVERRGLGDLPGKKIILVDITVPFENRSPAFREARAQKLEKYAPLANTLRAKGYEVQLDALIVGALGAWDPCNERVLWTCGIGKRYARLM</sequence>
<name>M7BW16_CHEMY</name>
<gene>
    <name evidence="2" type="ORF">UY3_01365</name>
</gene>
<evidence type="ECO:0000256" key="1">
    <source>
        <dbReference type="SAM" id="MobiDB-lite"/>
    </source>
</evidence>
<feature type="compositionally biased region" description="Basic and acidic residues" evidence="1">
    <location>
        <begin position="163"/>
        <end position="196"/>
    </location>
</feature>
<feature type="compositionally biased region" description="Low complexity" evidence="1">
    <location>
        <begin position="144"/>
        <end position="162"/>
    </location>
</feature>
<proteinExistence type="predicted"/>
<protein>
    <submittedName>
        <fullName evidence="2">Uncharacterized protein</fullName>
    </submittedName>
</protein>
<dbReference type="Proteomes" id="UP000031443">
    <property type="component" value="Unassembled WGS sequence"/>
</dbReference>
<feature type="region of interest" description="Disordered" evidence="1">
    <location>
        <begin position="56"/>
        <end position="196"/>
    </location>
</feature>
<accession>M7BW16</accession>
<keyword evidence="3" id="KW-1185">Reference proteome</keyword>